<protein>
    <recommendedName>
        <fullName evidence="6">Shikimate kinase</fullName>
    </recommendedName>
</protein>
<dbReference type="AlphaFoldDB" id="A0ABD1Y324"/>
<dbReference type="PANTHER" id="PTHR21087">
    <property type="entry name" value="SHIKIMATE KINASE"/>
    <property type="match status" value="1"/>
</dbReference>
<accession>A0ABD1Y324</accession>
<sequence length="198" mass="22025">MLTKEELLMLRKKASDMSSYLQGSSIFLVGMSKSGKTTVGKCLSEALGYYFFDSQQLVEQAAGEQFSQMGDEEIQNAETEVLMQLSPLVRLIVATGEHAVMSTRNWGYLKGGVSVWLDWPVDLLVQRMDSSENVMESNRKGLQERAGFYANADAVVSIEKIAALKDVEDLNSLTPPMVAFHVLDEIDNVLRKTYNSRG</sequence>
<keyword evidence="2" id="KW-0028">Amino-acid biosynthesis</keyword>
<evidence type="ECO:0000256" key="3">
    <source>
        <dbReference type="ARBA" id="ARBA00023141"/>
    </source>
</evidence>
<dbReference type="InterPro" id="IPR031322">
    <property type="entry name" value="Shikimate/glucono_kinase"/>
</dbReference>
<dbReference type="GO" id="GO:0008652">
    <property type="term" value="P:amino acid biosynthetic process"/>
    <property type="evidence" value="ECO:0007669"/>
    <property type="project" value="UniProtKB-KW"/>
</dbReference>
<name>A0ABD1Y324_9MARC</name>
<proteinExistence type="inferred from homology"/>
<reference evidence="4 5" key="1">
    <citation type="submission" date="2024-09" db="EMBL/GenBank/DDBJ databases">
        <title>Chromosome-scale assembly of Riccia fluitans.</title>
        <authorList>
            <person name="Paukszto L."/>
            <person name="Sawicki J."/>
            <person name="Karawczyk K."/>
            <person name="Piernik-Szablinska J."/>
            <person name="Szczecinska M."/>
            <person name="Mazdziarz M."/>
        </authorList>
    </citation>
    <scope>NUCLEOTIDE SEQUENCE [LARGE SCALE GENOMIC DNA]</scope>
    <source>
        <strain evidence="4">Rf_01</strain>
        <tissue evidence="4">Aerial parts of the thallus</tissue>
    </source>
</reference>
<dbReference type="PANTHER" id="PTHR21087:SF16">
    <property type="entry name" value="SHIKIMATE KINASE 1, CHLOROPLASTIC"/>
    <property type="match status" value="1"/>
</dbReference>
<evidence type="ECO:0000313" key="4">
    <source>
        <dbReference type="EMBL" id="KAL2621158.1"/>
    </source>
</evidence>
<dbReference type="InterPro" id="IPR027417">
    <property type="entry name" value="P-loop_NTPase"/>
</dbReference>
<dbReference type="GO" id="GO:0009073">
    <property type="term" value="P:aromatic amino acid family biosynthetic process"/>
    <property type="evidence" value="ECO:0007669"/>
    <property type="project" value="UniProtKB-KW"/>
</dbReference>
<keyword evidence="3" id="KW-0057">Aromatic amino acid biosynthesis</keyword>
<evidence type="ECO:0008006" key="6">
    <source>
        <dbReference type="Google" id="ProtNLM"/>
    </source>
</evidence>
<comment type="caution">
    <text evidence="4">The sequence shown here is derived from an EMBL/GenBank/DDBJ whole genome shotgun (WGS) entry which is preliminary data.</text>
</comment>
<organism evidence="4 5">
    <name type="scientific">Riccia fluitans</name>
    <dbReference type="NCBI Taxonomy" id="41844"/>
    <lineage>
        <taxon>Eukaryota</taxon>
        <taxon>Viridiplantae</taxon>
        <taxon>Streptophyta</taxon>
        <taxon>Embryophyta</taxon>
        <taxon>Marchantiophyta</taxon>
        <taxon>Marchantiopsida</taxon>
        <taxon>Marchantiidae</taxon>
        <taxon>Marchantiales</taxon>
        <taxon>Ricciaceae</taxon>
        <taxon>Riccia</taxon>
    </lineage>
</organism>
<evidence type="ECO:0000256" key="2">
    <source>
        <dbReference type="ARBA" id="ARBA00022605"/>
    </source>
</evidence>
<dbReference type="Proteomes" id="UP001605036">
    <property type="component" value="Unassembled WGS sequence"/>
</dbReference>
<dbReference type="EMBL" id="JBHFFA010000006">
    <property type="protein sequence ID" value="KAL2621158.1"/>
    <property type="molecule type" value="Genomic_DNA"/>
</dbReference>
<comment type="similarity">
    <text evidence="1">Belongs to the shikimate kinase family.</text>
</comment>
<dbReference type="SUPFAM" id="SSF52540">
    <property type="entry name" value="P-loop containing nucleoside triphosphate hydrolases"/>
    <property type="match status" value="1"/>
</dbReference>
<dbReference type="PRINTS" id="PR01100">
    <property type="entry name" value="SHIKIMTKNASE"/>
</dbReference>
<dbReference type="Gene3D" id="3.40.50.300">
    <property type="entry name" value="P-loop containing nucleotide triphosphate hydrolases"/>
    <property type="match status" value="1"/>
</dbReference>
<evidence type="ECO:0000256" key="1">
    <source>
        <dbReference type="ARBA" id="ARBA00006997"/>
    </source>
</evidence>
<gene>
    <name evidence="4" type="ORF">R1flu_001363</name>
</gene>
<dbReference type="Pfam" id="PF01202">
    <property type="entry name" value="SKI"/>
    <property type="match status" value="1"/>
</dbReference>
<keyword evidence="5" id="KW-1185">Reference proteome</keyword>
<evidence type="ECO:0000313" key="5">
    <source>
        <dbReference type="Proteomes" id="UP001605036"/>
    </source>
</evidence>